<dbReference type="PRINTS" id="PR00039">
    <property type="entry name" value="HTHLYSR"/>
</dbReference>
<feature type="domain" description="HTH lysR-type" evidence="5">
    <location>
        <begin position="1"/>
        <end position="34"/>
    </location>
</feature>
<keyword evidence="2" id="KW-0805">Transcription regulation</keyword>
<dbReference type="Gene3D" id="3.40.190.290">
    <property type="match status" value="1"/>
</dbReference>
<accession>A0ABP3KNB4</accession>
<dbReference type="SUPFAM" id="SSF46785">
    <property type="entry name" value="Winged helix' DNA-binding domain"/>
    <property type="match status" value="1"/>
</dbReference>
<proteinExistence type="inferred from homology"/>
<dbReference type="Proteomes" id="UP001500713">
    <property type="component" value="Unassembled WGS sequence"/>
</dbReference>
<dbReference type="PANTHER" id="PTHR30419">
    <property type="entry name" value="HTH-TYPE TRANSCRIPTIONAL REGULATOR YBHD"/>
    <property type="match status" value="1"/>
</dbReference>
<dbReference type="InterPro" id="IPR036390">
    <property type="entry name" value="WH_DNA-bd_sf"/>
</dbReference>
<evidence type="ECO:0000256" key="3">
    <source>
        <dbReference type="ARBA" id="ARBA00023125"/>
    </source>
</evidence>
<keyword evidence="4" id="KW-0804">Transcription</keyword>
<dbReference type="Pfam" id="PF00126">
    <property type="entry name" value="HTH_1"/>
    <property type="match status" value="1"/>
</dbReference>
<evidence type="ECO:0000256" key="1">
    <source>
        <dbReference type="ARBA" id="ARBA00009437"/>
    </source>
</evidence>
<evidence type="ECO:0000313" key="6">
    <source>
        <dbReference type="EMBL" id="GAA0481473.1"/>
    </source>
</evidence>
<evidence type="ECO:0000256" key="2">
    <source>
        <dbReference type="ARBA" id="ARBA00023015"/>
    </source>
</evidence>
<dbReference type="InterPro" id="IPR005119">
    <property type="entry name" value="LysR_subst-bd"/>
</dbReference>
<gene>
    <name evidence="6" type="ORF">GCM10009096_24550</name>
</gene>
<dbReference type="Pfam" id="PF03466">
    <property type="entry name" value="LysR_substrate"/>
    <property type="match status" value="1"/>
</dbReference>
<dbReference type="SUPFAM" id="SSF53850">
    <property type="entry name" value="Periplasmic binding protein-like II"/>
    <property type="match status" value="1"/>
</dbReference>
<dbReference type="PANTHER" id="PTHR30419:SF8">
    <property type="entry name" value="NITROGEN ASSIMILATION TRANSCRIPTIONAL ACTIVATOR-RELATED"/>
    <property type="match status" value="1"/>
</dbReference>
<comment type="caution">
    <text evidence="6">The sequence shown here is derived from an EMBL/GenBank/DDBJ whole genome shotgun (WGS) entry which is preliminary data.</text>
</comment>
<dbReference type="PROSITE" id="PS50931">
    <property type="entry name" value="HTH_LYSR"/>
    <property type="match status" value="1"/>
</dbReference>
<dbReference type="EMBL" id="BAAAEM010000003">
    <property type="protein sequence ID" value="GAA0481473.1"/>
    <property type="molecule type" value="Genomic_DNA"/>
</dbReference>
<dbReference type="Gene3D" id="1.10.10.10">
    <property type="entry name" value="Winged helix-like DNA-binding domain superfamily/Winged helix DNA-binding domain"/>
    <property type="match status" value="1"/>
</dbReference>
<dbReference type="InterPro" id="IPR036388">
    <property type="entry name" value="WH-like_DNA-bd_sf"/>
</dbReference>
<evidence type="ECO:0000313" key="7">
    <source>
        <dbReference type="Proteomes" id="UP001500713"/>
    </source>
</evidence>
<evidence type="ECO:0000259" key="5">
    <source>
        <dbReference type="PROSITE" id="PS50931"/>
    </source>
</evidence>
<comment type="similarity">
    <text evidence="1">Belongs to the LysR transcriptional regulatory family.</text>
</comment>
<sequence>MGMSQPAISKNIKKLEDHLDVKLFERGRHGAEPTKYAEAIERRAKLLLTESRLIQAEVEALRGSHKGQLMIGGAPPFMSKILPEALHLFRKRWPEVHIHVDHGLSPLLFSALERGQFDFIVSIPPVHLLHNELTSIELKYKHERSLVMRRDHPLSRTDDVSLEQLAKYPWVVARGLGNWKKISSVFLMAGLEPPKIAIETTSNTLTKALIEQDNYICGLNKDIFDLEEQNGILTCRSHKSLFKPRTAYITHRRRSPLSAPARNMIEIIKNVCRTLYEATP</sequence>
<dbReference type="InterPro" id="IPR000847">
    <property type="entry name" value="LysR_HTH_N"/>
</dbReference>
<evidence type="ECO:0000256" key="4">
    <source>
        <dbReference type="ARBA" id="ARBA00023163"/>
    </source>
</evidence>
<reference evidence="7" key="1">
    <citation type="journal article" date="2019" name="Int. J. Syst. Evol. Microbiol.">
        <title>The Global Catalogue of Microorganisms (GCM) 10K type strain sequencing project: providing services to taxonomists for standard genome sequencing and annotation.</title>
        <authorList>
            <consortium name="The Broad Institute Genomics Platform"/>
            <consortium name="The Broad Institute Genome Sequencing Center for Infectious Disease"/>
            <person name="Wu L."/>
            <person name="Ma J."/>
        </authorList>
    </citation>
    <scope>NUCLEOTIDE SEQUENCE [LARGE SCALE GENOMIC DNA]</scope>
    <source>
        <strain evidence="7">JCM 14162</strain>
    </source>
</reference>
<keyword evidence="7" id="KW-1185">Reference proteome</keyword>
<keyword evidence="3" id="KW-0238">DNA-binding</keyword>
<organism evidence="6 7">
    <name type="scientific">Parasphingorhabdus litoris</name>
    <dbReference type="NCBI Taxonomy" id="394733"/>
    <lineage>
        <taxon>Bacteria</taxon>
        <taxon>Pseudomonadati</taxon>
        <taxon>Pseudomonadota</taxon>
        <taxon>Alphaproteobacteria</taxon>
        <taxon>Sphingomonadales</taxon>
        <taxon>Sphingomonadaceae</taxon>
        <taxon>Parasphingorhabdus</taxon>
    </lineage>
</organism>
<dbReference type="InterPro" id="IPR050950">
    <property type="entry name" value="HTH-type_LysR_regulators"/>
</dbReference>
<protein>
    <submittedName>
        <fullName evidence="6">LysR family transcriptional regulator</fullName>
    </submittedName>
</protein>
<name>A0ABP3KNB4_9SPHN</name>